<dbReference type="PANTHER" id="PTHR11158">
    <property type="entry name" value="MSF1/PX19 RELATED"/>
    <property type="match status" value="1"/>
</dbReference>
<dbReference type="InterPro" id="IPR037365">
    <property type="entry name" value="Slowmo/Ups"/>
</dbReference>
<accession>A0A1Y2H4J6</accession>
<dbReference type="InterPro" id="IPR006797">
    <property type="entry name" value="PRELI/MSF1_dom"/>
</dbReference>
<organism evidence="2 3">
    <name type="scientific">Catenaria anguillulae PL171</name>
    <dbReference type="NCBI Taxonomy" id="765915"/>
    <lineage>
        <taxon>Eukaryota</taxon>
        <taxon>Fungi</taxon>
        <taxon>Fungi incertae sedis</taxon>
        <taxon>Blastocladiomycota</taxon>
        <taxon>Blastocladiomycetes</taxon>
        <taxon>Blastocladiales</taxon>
        <taxon>Catenariaceae</taxon>
        <taxon>Catenaria</taxon>
    </lineage>
</organism>
<dbReference type="AlphaFoldDB" id="A0A1Y2H4J6"/>
<proteinExistence type="predicted"/>
<dbReference type="Proteomes" id="UP000193411">
    <property type="component" value="Unassembled WGS sequence"/>
</dbReference>
<protein>
    <submittedName>
        <fullName evidence="2">PRELI-like family-domain-containing protein</fullName>
    </submittedName>
</protein>
<dbReference type="OrthoDB" id="407630at2759"/>
<evidence type="ECO:0000259" key="1">
    <source>
        <dbReference type="PROSITE" id="PS50904"/>
    </source>
</evidence>
<evidence type="ECO:0000313" key="2">
    <source>
        <dbReference type="EMBL" id="ORZ29490.1"/>
    </source>
</evidence>
<dbReference type="Pfam" id="PF04707">
    <property type="entry name" value="PRELI"/>
    <property type="match status" value="1"/>
</dbReference>
<dbReference type="STRING" id="765915.A0A1Y2H4J6"/>
<comment type="caution">
    <text evidence="2">The sequence shown here is derived from an EMBL/GenBank/DDBJ whole genome shotgun (WGS) entry which is preliminary data.</text>
</comment>
<feature type="domain" description="PRELI/MSF1" evidence="1">
    <location>
        <begin position="1"/>
        <end position="174"/>
    </location>
</feature>
<keyword evidence="3" id="KW-1185">Reference proteome</keyword>
<name>A0A1Y2H4J6_9FUNG</name>
<sequence>MKLHSSEHHYDHPWSAITAAVWQKYPNHLTPHVISVDVLSRHVDQATQTLRTERLLTIRQSIPTFILRLFNMSEPLSHVLEVSEINLATQTCRAVSTNLTCREFMTMDETVTYRPDPADREGRTVMVQEAQVSSSVSRFSSYCEDLLINRFRENAKVGRDAMREVVERIVAEVEFGVEKLGVELGVGAMCEGEGAVAASKAPGK</sequence>
<reference evidence="2 3" key="1">
    <citation type="submission" date="2016-07" db="EMBL/GenBank/DDBJ databases">
        <title>Pervasive Adenine N6-methylation of Active Genes in Fungi.</title>
        <authorList>
            <consortium name="DOE Joint Genome Institute"/>
            <person name="Mondo S.J."/>
            <person name="Dannebaum R.O."/>
            <person name="Kuo R.C."/>
            <person name="Labutti K."/>
            <person name="Haridas S."/>
            <person name="Kuo A."/>
            <person name="Salamov A."/>
            <person name="Ahrendt S.R."/>
            <person name="Lipzen A."/>
            <person name="Sullivan W."/>
            <person name="Andreopoulos W.B."/>
            <person name="Clum A."/>
            <person name="Lindquist E."/>
            <person name="Daum C."/>
            <person name="Ramamoorthy G.K."/>
            <person name="Gryganskyi A."/>
            <person name="Culley D."/>
            <person name="Magnuson J.K."/>
            <person name="James T.Y."/>
            <person name="O'Malley M.A."/>
            <person name="Stajich J.E."/>
            <person name="Spatafora J.W."/>
            <person name="Visel A."/>
            <person name="Grigoriev I.V."/>
        </authorList>
    </citation>
    <scope>NUCLEOTIDE SEQUENCE [LARGE SCALE GENOMIC DNA]</scope>
    <source>
        <strain evidence="2 3">PL171</strain>
    </source>
</reference>
<dbReference type="PROSITE" id="PS50904">
    <property type="entry name" value="PRELI_MSF1"/>
    <property type="match status" value="1"/>
</dbReference>
<dbReference type="GO" id="GO:0005758">
    <property type="term" value="C:mitochondrial intermembrane space"/>
    <property type="evidence" value="ECO:0007669"/>
    <property type="project" value="InterPro"/>
</dbReference>
<dbReference type="EMBL" id="MCFL01000164">
    <property type="protein sequence ID" value="ORZ29490.1"/>
    <property type="molecule type" value="Genomic_DNA"/>
</dbReference>
<gene>
    <name evidence="2" type="ORF">BCR44DRAFT_1419633</name>
</gene>
<evidence type="ECO:0000313" key="3">
    <source>
        <dbReference type="Proteomes" id="UP000193411"/>
    </source>
</evidence>